<gene>
    <name evidence="2" type="ordered locus">NE1984</name>
</gene>
<dbReference type="Proteomes" id="UP000001416">
    <property type="component" value="Chromosome"/>
</dbReference>
<feature type="transmembrane region" description="Helical" evidence="1">
    <location>
        <begin position="152"/>
        <end position="177"/>
    </location>
</feature>
<dbReference type="KEGG" id="neu:NE1984"/>
<dbReference type="eggNOG" id="COG3182">
    <property type="taxonomic scope" value="Bacteria"/>
</dbReference>
<sequence length="551" mass="60338">MIRADIIKLYKTVHTWTGITCGFALFIAFYAGALTMFQEPIARWASPPAVGVAAVPLDDAPRLLELVAAAHPEAREEGIKLHLRGYENEPARVTWEEDESHEAGQPHGHVHWWATLKPDGSLLAKQEEPSELAEFINTIHMRIGIPEPWGSYFMGVVSLLYGVALIAGVIVLLPSLVKDFLALRVGRNLKRMWLDAHNVVGITALPFHIAMAITATALSLSHELWSLQEAVIFGGKQAILDERDNEPFRAPKPIGEAGAMMAPSQLLQRLKAQVPDFEPKVMIFKNIGDKAASVRVAGAERGYVGDTHLGGVMLSAVTGELLKDSTRPSRQDPDRRASETFYGLHSGQYEGATITWAYFFLGFSGAWLFYSGNLLWIETRRKKACKGGELPEQRRDTYWLGAGTVGVCLGCVAGLSLTIVAAKWLYGRVDDLNHWHEYIYYAVFFGSVVWAFAWGAARSAVHLLWLCAAATMAIPLTTLLAVLFPALGMWAHGSAATIGVDVVAFIGALCFAWMAVATTRRIRNGPTDSIWSIRKADGDTVPHKPAATPAE</sequence>
<feature type="transmembrane region" description="Helical" evidence="1">
    <location>
        <begin position="356"/>
        <end position="377"/>
    </location>
</feature>
<organism evidence="2 3">
    <name type="scientific">Nitrosomonas europaea (strain ATCC 19718 / CIP 103999 / KCTC 2705 / NBRC 14298)</name>
    <dbReference type="NCBI Taxonomy" id="228410"/>
    <lineage>
        <taxon>Bacteria</taxon>
        <taxon>Pseudomonadati</taxon>
        <taxon>Pseudomonadota</taxon>
        <taxon>Betaproteobacteria</taxon>
        <taxon>Nitrosomonadales</taxon>
        <taxon>Nitrosomonadaceae</taxon>
        <taxon>Nitrosomonas</taxon>
    </lineage>
</organism>
<evidence type="ECO:0000313" key="3">
    <source>
        <dbReference type="Proteomes" id="UP000001416"/>
    </source>
</evidence>
<feature type="transmembrane region" description="Helical" evidence="1">
    <location>
        <begin position="438"/>
        <end position="456"/>
    </location>
</feature>
<dbReference type="GeneID" id="87105139"/>
<feature type="transmembrane region" description="Helical" evidence="1">
    <location>
        <begin position="12"/>
        <end position="37"/>
    </location>
</feature>
<feature type="transmembrane region" description="Helical" evidence="1">
    <location>
        <begin position="463"/>
        <end position="484"/>
    </location>
</feature>
<evidence type="ECO:0000313" key="2">
    <source>
        <dbReference type="EMBL" id="CAD85895.1"/>
    </source>
</evidence>
<dbReference type="PANTHER" id="PTHR34219">
    <property type="entry name" value="IRON-REGULATED INNER MEMBRANE PROTEIN-RELATED"/>
    <property type="match status" value="1"/>
</dbReference>
<keyword evidence="3" id="KW-1185">Reference proteome</keyword>
<evidence type="ECO:0000256" key="1">
    <source>
        <dbReference type="SAM" id="Phobius"/>
    </source>
</evidence>
<keyword evidence="1" id="KW-1133">Transmembrane helix</keyword>
<protein>
    <submittedName>
        <fullName evidence="2">Putative transmembrane protein</fullName>
    </submittedName>
</protein>
<dbReference type="InterPro" id="IPR005625">
    <property type="entry name" value="PepSY-ass_TM"/>
</dbReference>
<reference evidence="2 3" key="1">
    <citation type="journal article" date="2003" name="J. Bacteriol.">
        <title>Complete genome sequence of the ammonia-oxidizing bacterium and obligate chemolithoautotroph Nitrosomonas europaea.</title>
        <authorList>
            <person name="Chain P."/>
            <person name="Lamerdin J."/>
            <person name="Larimer F."/>
            <person name="Regala W."/>
            <person name="Land M."/>
            <person name="Hauser L."/>
            <person name="Hooper A."/>
            <person name="Klotz M."/>
            <person name="Norton J."/>
            <person name="Sayavedra-Soto L."/>
            <person name="Arciero D."/>
            <person name="Hommes N."/>
            <person name="Whittaker M."/>
            <person name="Arp D."/>
        </authorList>
    </citation>
    <scope>NUCLEOTIDE SEQUENCE [LARGE SCALE GENOMIC DNA]</scope>
    <source>
        <strain evidence="3">ATCC 19718 / CIP 103999 / KCTC 2705 / NBRC 14298</strain>
    </source>
</reference>
<dbReference type="HOGENOM" id="CLU_025664_1_0_4"/>
<keyword evidence="1" id="KW-0472">Membrane</keyword>
<dbReference type="PhylomeDB" id="Q82TB7"/>
<proteinExistence type="predicted"/>
<dbReference type="Pfam" id="PF03929">
    <property type="entry name" value="PepSY_TM"/>
    <property type="match status" value="1"/>
</dbReference>
<accession>Q82TB7</accession>
<dbReference type="PANTHER" id="PTHR34219:SF9">
    <property type="entry name" value="IRON-REGULATED INNER MEMBRANE PROTEIN"/>
    <property type="match status" value="1"/>
</dbReference>
<keyword evidence="1 2" id="KW-0812">Transmembrane</keyword>
<feature type="transmembrane region" description="Helical" evidence="1">
    <location>
        <begin position="490"/>
        <end position="516"/>
    </location>
</feature>
<feature type="transmembrane region" description="Helical" evidence="1">
    <location>
        <begin position="198"/>
        <end position="220"/>
    </location>
</feature>
<dbReference type="AlphaFoldDB" id="Q82TB7"/>
<name>Q82TB7_NITEU</name>
<dbReference type="RefSeq" id="WP_011112515.1">
    <property type="nucleotide sequence ID" value="NC_004757.1"/>
</dbReference>
<dbReference type="STRING" id="228410.NE1984"/>
<dbReference type="EMBL" id="AL954747">
    <property type="protein sequence ID" value="CAD85895.1"/>
    <property type="molecule type" value="Genomic_DNA"/>
</dbReference>
<feature type="transmembrane region" description="Helical" evidence="1">
    <location>
        <begin position="398"/>
        <end position="426"/>
    </location>
</feature>